<keyword evidence="3" id="KW-1185">Reference proteome</keyword>
<comment type="caution">
    <text evidence="2">The sequence shown here is derived from an EMBL/GenBank/DDBJ whole genome shotgun (WGS) entry which is preliminary data.</text>
</comment>
<organism evidence="2 3">
    <name type="scientific">Phragmitibacter flavus</name>
    <dbReference type="NCBI Taxonomy" id="2576071"/>
    <lineage>
        <taxon>Bacteria</taxon>
        <taxon>Pseudomonadati</taxon>
        <taxon>Verrucomicrobiota</taxon>
        <taxon>Verrucomicrobiia</taxon>
        <taxon>Verrucomicrobiales</taxon>
        <taxon>Verrucomicrobiaceae</taxon>
        <taxon>Phragmitibacter</taxon>
    </lineage>
</organism>
<gene>
    <name evidence="2" type="ORF">FEM03_06605</name>
</gene>
<sequence length="128" mass="14034">MSDPRNAAHDKKVSQEKEKKHHSDEAETTAPGEVDENATASEAPQSAPAGLEGSVKVLTLLKDMDFHSRATLERLAEMMLTVGDELKQKEFAKQVGDLFSAQDTFQSQLVDLIQAYQAEVTRMQGDSA</sequence>
<evidence type="ECO:0000256" key="1">
    <source>
        <dbReference type="SAM" id="MobiDB-lite"/>
    </source>
</evidence>
<dbReference type="Proteomes" id="UP000306196">
    <property type="component" value="Unassembled WGS sequence"/>
</dbReference>
<evidence type="ECO:0000313" key="2">
    <source>
        <dbReference type="EMBL" id="TLD71804.1"/>
    </source>
</evidence>
<evidence type="ECO:0000313" key="3">
    <source>
        <dbReference type="Proteomes" id="UP000306196"/>
    </source>
</evidence>
<accession>A0A5R8KHK8</accession>
<feature type="region of interest" description="Disordered" evidence="1">
    <location>
        <begin position="1"/>
        <end position="51"/>
    </location>
</feature>
<feature type="compositionally biased region" description="Basic and acidic residues" evidence="1">
    <location>
        <begin position="1"/>
        <end position="25"/>
    </location>
</feature>
<dbReference type="RefSeq" id="WP_138085399.1">
    <property type="nucleotide sequence ID" value="NZ_VAUV01000004.1"/>
</dbReference>
<protein>
    <submittedName>
        <fullName evidence="2">Uncharacterized protein</fullName>
    </submittedName>
</protein>
<dbReference type="OrthoDB" id="8912521at2"/>
<reference evidence="2 3" key="1">
    <citation type="submission" date="2019-05" db="EMBL/GenBank/DDBJ databases">
        <title>Verrucobacter flavum gen. nov., sp. nov. a new member of the family Verrucomicrobiaceae.</title>
        <authorList>
            <person name="Szuroczki S."/>
            <person name="Abbaszade G."/>
            <person name="Szabo A."/>
            <person name="Felfoldi T."/>
            <person name="Schumann P."/>
            <person name="Boka K."/>
            <person name="Keki Z."/>
            <person name="Toumi M."/>
            <person name="Toth E."/>
        </authorList>
    </citation>
    <scope>NUCLEOTIDE SEQUENCE [LARGE SCALE GENOMIC DNA]</scope>
    <source>
        <strain evidence="2 3">MG-N-17</strain>
    </source>
</reference>
<name>A0A5R8KHK8_9BACT</name>
<proteinExistence type="predicted"/>
<dbReference type="EMBL" id="VAUV01000004">
    <property type="protein sequence ID" value="TLD71804.1"/>
    <property type="molecule type" value="Genomic_DNA"/>
</dbReference>
<dbReference type="AlphaFoldDB" id="A0A5R8KHK8"/>